<feature type="transmembrane region" description="Helical" evidence="7">
    <location>
        <begin position="208"/>
        <end position="226"/>
    </location>
</feature>
<dbReference type="Gene3D" id="1.10.3720.10">
    <property type="entry name" value="MetI-like"/>
    <property type="match status" value="1"/>
</dbReference>
<feature type="transmembrane region" description="Helical" evidence="7">
    <location>
        <begin position="313"/>
        <end position="337"/>
    </location>
</feature>
<comment type="similarity">
    <text evidence="7">Belongs to the binding-protein-dependent transport system permease family.</text>
</comment>
<dbReference type="eggNOG" id="COG0601">
    <property type="taxonomic scope" value="Bacteria"/>
</dbReference>
<dbReference type="Pfam" id="PF00528">
    <property type="entry name" value="BPD_transp_1"/>
    <property type="match status" value="1"/>
</dbReference>
<evidence type="ECO:0000256" key="1">
    <source>
        <dbReference type="ARBA" id="ARBA00004651"/>
    </source>
</evidence>
<dbReference type="CDD" id="cd06261">
    <property type="entry name" value="TM_PBP2"/>
    <property type="match status" value="1"/>
</dbReference>
<dbReference type="HOGENOM" id="CLU_036879_0_0_0"/>
<dbReference type="SUPFAM" id="SSF161098">
    <property type="entry name" value="MetI-like"/>
    <property type="match status" value="1"/>
</dbReference>
<dbReference type="InterPro" id="IPR000515">
    <property type="entry name" value="MetI-like"/>
</dbReference>
<feature type="domain" description="ABC transmembrane type-1" evidence="8">
    <location>
        <begin position="104"/>
        <end position="334"/>
    </location>
</feature>
<evidence type="ECO:0000256" key="7">
    <source>
        <dbReference type="RuleBase" id="RU363032"/>
    </source>
</evidence>
<dbReference type="AlphaFoldDB" id="A0A0S6WA72"/>
<dbReference type="PANTHER" id="PTHR43163">
    <property type="entry name" value="DIPEPTIDE TRANSPORT SYSTEM PERMEASE PROTEIN DPPB-RELATED"/>
    <property type="match status" value="1"/>
</dbReference>
<keyword evidence="5 7" id="KW-1133">Transmembrane helix</keyword>
<evidence type="ECO:0000256" key="4">
    <source>
        <dbReference type="ARBA" id="ARBA00022692"/>
    </source>
</evidence>
<evidence type="ECO:0000256" key="2">
    <source>
        <dbReference type="ARBA" id="ARBA00022448"/>
    </source>
</evidence>
<proteinExistence type="inferred from homology"/>
<dbReference type="PROSITE" id="PS50928">
    <property type="entry name" value="ABC_TM1"/>
    <property type="match status" value="1"/>
</dbReference>
<dbReference type="InterPro" id="IPR035906">
    <property type="entry name" value="MetI-like_sf"/>
</dbReference>
<evidence type="ECO:0000256" key="6">
    <source>
        <dbReference type="ARBA" id="ARBA00023136"/>
    </source>
</evidence>
<keyword evidence="10" id="KW-1185">Reference proteome</keyword>
<dbReference type="EMBL" id="DF820463">
    <property type="protein sequence ID" value="GAK54806.1"/>
    <property type="molecule type" value="Genomic_DNA"/>
</dbReference>
<comment type="subcellular location">
    <subcellularLocation>
        <location evidence="1 7">Cell membrane</location>
        <topology evidence="1 7">Multi-pass membrane protein</topology>
    </subcellularLocation>
</comment>
<dbReference type="Pfam" id="PF19300">
    <property type="entry name" value="BPD_transp_1_N"/>
    <property type="match status" value="1"/>
</dbReference>
<keyword evidence="2 7" id="KW-0813">Transport</keyword>
<evidence type="ECO:0000256" key="5">
    <source>
        <dbReference type="ARBA" id="ARBA00022989"/>
    </source>
</evidence>
<accession>A0A0S6WA72</accession>
<dbReference type="STRING" id="1499967.U27_01636"/>
<dbReference type="PANTHER" id="PTHR43163:SF6">
    <property type="entry name" value="DIPEPTIDE TRANSPORT SYSTEM PERMEASE PROTEIN DPPB-RELATED"/>
    <property type="match status" value="1"/>
</dbReference>
<gene>
    <name evidence="9" type="ORF">U27_01636</name>
</gene>
<protein>
    <submittedName>
        <fullName evidence="9">ABC-type dipeptide/oligopeptide/nickel transport system, permease component</fullName>
    </submittedName>
</protein>
<feature type="transmembrane region" description="Helical" evidence="7">
    <location>
        <begin position="103"/>
        <end position="128"/>
    </location>
</feature>
<dbReference type="Proteomes" id="UP000030661">
    <property type="component" value="Unassembled WGS sequence"/>
</dbReference>
<feature type="transmembrane region" description="Helical" evidence="7">
    <location>
        <begin position="140"/>
        <end position="165"/>
    </location>
</feature>
<evidence type="ECO:0000313" key="10">
    <source>
        <dbReference type="Proteomes" id="UP000030661"/>
    </source>
</evidence>
<name>A0A0S6WA72_VECG1</name>
<evidence type="ECO:0000256" key="3">
    <source>
        <dbReference type="ARBA" id="ARBA00022475"/>
    </source>
</evidence>
<organism evidence="9">
    <name type="scientific">Vecturithrix granuli</name>
    <dbReference type="NCBI Taxonomy" id="1499967"/>
    <lineage>
        <taxon>Bacteria</taxon>
        <taxon>Candidatus Moduliflexota</taxon>
        <taxon>Candidatus Vecturitrichia</taxon>
        <taxon>Candidatus Vecturitrichales</taxon>
        <taxon>Candidatus Vecturitrichaceae</taxon>
        <taxon>Candidatus Vecturithrix</taxon>
    </lineage>
</organism>
<evidence type="ECO:0000313" key="9">
    <source>
        <dbReference type="EMBL" id="GAK54806.1"/>
    </source>
</evidence>
<dbReference type="GO" id="GO:0005886">
    <property type="term" value="C:plasma membrane"/>
    <property type="evidence" value="ECO:0007669"/>
    <property type="project" value="UniProtKB-SubCell"/>
</dbReference>
<sequence>MRLISLSLFRYILRRLVFLVFLILGVSLLVFLISHLVPADPVVAFVSQRNMSDPEVVAAFKAKWGLDQPLYMQYLIYVKSLMHGDLGVSIRTHRPVLTDLAEYFPATIELATFATIIAIVFGMIFGVISATMRNSFIDQILRAISVLGVSAPSFWVALVFLYVFYFRLGMAAGPGRLSSRIAAPLAITHLYLLDALLQRQWQTALDVFRHLLLPGIVLGLFTMGLITRTTRSSLLEVLSKDYIRTARAKGLMELFVILRHALGNAMIPVITVIGLGFGNLLGGTVLVETIFAWPGIGQYAFQSAHSLDFPSIVGVSLLIAVNYVVINLIIDLIYGVIDPRVRYD</sequence>
<evidence type="ECO:0000259" key="8">
    <source>
        <dbReference type="PROSITE" id="PS50928"/>
    </source>
</evidence>
<keyword evidence="4 7" id="KW-0812">Transmembrane</keyword>
<reference evidence="9" key="1">
    <citation type="journal article" date="2015" name="PeerJ">
        <title>First genomic representation of candidate bacterial phylum KSB3 points to enhanced environmental sensing as a trigger of wastewater bulking.</title>
        <authorList>
            <person name="Sekiguchi Y."/>
            <person name="Ohashi A."/>
            <person name="Parks D.H."/>
            <person name="Yamauchi T."/>
            <person name="Tyson G.W."/>
            <person name="Hugenholtz P."/>
        </authorList>
    </citation>
    <scope>NUCLEOTIDE SEQUENCE [LARGE SCALE GENOMIC DNA]</scope>
</reference>
<dbReference type="InterPro" id="IPR045621">
    <property type="entry name" value="BPD_transp_1_N"/>
</dbReference>
<dbReference type="GO" id="GO:0071916">
    <property type="term" value="F:dipeptide transmembrane transporter activity"/>
    <property type="evidence" value="ECO:0007669"/>
    <property type="project" value="TreeGrafter"/>
</dbReference>
<keyword evidence="6 7" id="KW-0472">Membrane</keyword>
<keyword evidence="3" id="KW-1003">Cell membrane</keyword>